<evidence type="ECO:0000313" key="2">
    <source>
        <dbReference type="EMBL" id="RDX81298.1"/>
    </source>
</evidence>
<feature type="region of interest" description="Disordered" evidence="1">
    <location>
        <begin position="137"/>
        <end position="168"/>
    </location>
</feature>
<dbReference type="Gene3D" id="3.10.10.10">
    <property type="entry name" value="HIV Type 1 Reverse Transcriptase, subunit A, domain 1"/>
    <property type="match status" value="1"/>
</dbReference>
<organism evidence="2 3">
    <name type="scientific">Mucuna pruriens</name>
    <name type="common">Velvet bean</name>
    <name type="synonym">Dolichos pruriens</name>
    <dbReference type="NCBI Taxonomy" id="157652"/>
    <lineage>
        <taxon>Eukaryota</taxon>
        <taxon>Viridiplantae</taxon>
        <taxon>Streptophyta</taxon>
        <taxon>Embryophyta</taxon>
        <taxon>Tracheophyta</taxon>
        <taxon>Spermatophyta</taxon>
        <taxon>Magnoliopsida</taxon>
        <taxon>eudicotyledons</taxon>
        <taxon>Gunneridae</taxon>
        <taxon>Pentapetalae</taxon>
        <taxon>rosids</taxon>
        <taxon>fabids</taxon>
        <taxon>Fabales</taxon>
        <taxon>Fabaceae</taxon>
        <taxon>Papilionoideae</taxon>
        <taxon>50 kb inversion clade</taxon>
        <taxon>NPAAA clade</taxon>
        <taxon>indigoferoid/millettioid clade</taxon>
        <taxon>Phaseoleae</taxon>
        <taxon>Mucuna</taxon>
    </lineage>
</organism>
<evidence type="ECO:0000256" key="1">
    <source>
        <dbReference type="SAM" id="MobiDB-lite"/>
    </source>
</evidence>
<protein>
    <submittedName>
        <fullName evidence="2">Uncharacterized protein</fullName>
    </submittedName>
</protein>
<feature type="non-terminal residue" evidence="2">
    <location>
        <position position="1"/>
    </location>
</feature>
<name>A0A371FSL1_MUCPR</name>
<comment type="caution">
    <text evidence="2">The sequence shown here is derived from an EMBL/GenBank/DDBJ whole genome shotgun (WGS) entry which is preliminary data.</text>
</comment>
<reference evidence="2" key="1">
    <citation type="submission" date="2018-05" db="EMBL/GenBank/DDBJ databases">
        <title>Draft genome of Mucuna pruriens seed.</title>
        <authorList>
            <person name="Nnadi N.E."/>
            <person name="Vos R."/>
            <person name="Hasami M.H."/>
            <person name="Devisetty U.K."/>
            <person name="Aguiy J.C."/>
        </authorList>
    </citation>
    <scope>NUCLEOTIDE SEQUENCE [LARGE SCALE GENOMIC DNA]</scope>
    <source>
        <strain evidence="2">JCA_2017</strain>
    </source>
</reference>
<evidence type="ECO:0000313" key="3">
    <source>
        <dbReference type="Proteomes" id="UP000257109"/>
    </source>
</evidence>
<feature type="compositionally biased region" description="Basic residues" evidence="1">
    <location>
        <begin position="150"/>
        <end position="160"/>
    </location>
</feature>
<dbReference type="Proteomes" id="UP000257109">
    <property type="component" value="Unassembled WGS sequence"/>
</dbReference>
<keyword evidence="3" id="KW-1185">Reference proteome</keyword>
<gene>
    <name evidence="2" type="ORF">CR513_38044</name>
</gene>
<accession>A0A371FSL1</accession>
<sequence>MSPCAVPVILAPNKDGSLHMCMAYRPINSCPSDALRVVLMSLHPKATNPRSAFLERGLPMFKDYQHPKGASIRLIIQTCHRWPHKARRVFEPRLDTSSPMDTYKSNGIYPWKRWIGGCSNTKVEAFSKSREKATLSNVNGGANNIEIPKKSSKLSHKSYNNKRGERPT</sequence>
<proteinExistence type="predicted"/>
<dbReference type="EMBL" id="QJKJ01007963">
    <property type="protein sequence ID" value="RDX81298.1"/>
    <property type="molecule type" value="Genomic_DNA"/>
</dbReference>
<dbReference type="AlphaFoldDB" id="A0A371FSL1"/>